<dbReference type="RefSeq" id="WP_320378622.1">
    <property type="nucleotide sequence ID" value="NZ_JAWDIQ010000001.1"/>
</dbReference>
<evidence type="ECO:0000313" key="2">
    <source>
        <dbReference type="EMBL" id="MDY0407841.1"/>
    </source>
</evidence>
<proteinExistence type="predicted"/>
<dbReference type="Pfam" id="PF26325">
    <property type="entry name" value="YhjD"/>
    <property type="match status" value="1"/>
</dbReference>
<dbReference type="EMBL" id="JAWDIQ010000001">
    <property type="protein sequence ID" value="MDY0407841.1"/>
    <property type="molecule type" value="Genomic_DNA"/>
</dbReference>
<name>A0ABU5CN99_9BACI</name>
<evidence type="ECO:0000256" key="1">
    <source>
        <dbReference type="SAM" id="Coils"/>
    </source>
</evidence>
<keyword evidence="1" id="KW-0175">Coiled coil</keyword>
<accession>A0ABU5CN99</accession>
<dbReference type="InterPro" id="IPR058600">
    <property type="entry name" value="YhjD-like"/>
</dbReference>
<sequence length="129" mass="15208">MRYLAEKELNLASRFLFLSMAIVVLKQDLLLIQKGNFKIKQPYLNLIEQMITLALTERRQLRKQMEDLQLKVILLNKNDSVSSYLFICRGREEQRNYFNPAIRNKVEALLQELMCKIPQPYSTHVSASF</sequence>
<gene>
    <name evidence="2" type="ORF">RWD45_03470</name>
</gene>
<reference evidence="2 3" key="1">
    <citation type="submission" date="2023-10" db="EMBL/GenBank/DDBJ databases">
        <title>Virgibacillus soli CC-YMP-6 genome.</title>
        <authorList>
            <person name="Miliotis G."/>
            <person name="Sengupta P."/>
            <person name="Hameed A."/>
            <person name="Chuvochina M."/>
            <person name="Mcdonagh F."/>
            <person name="Simpson A.C."/>
            <person name="Singh N.K."/>
            <person name="Rekha P.D."/>
            <person name="Raman K."/>
            <person name="Hugenholtz P."/>
            <person name="Venkateswaran K."/>
        </authorList>
    </citation>
    <scope>NUCLEOTIDE SEQUENCE [LARGE SCALE GENOMIC DNA]</scope>
    <source>
        <strain evidence="2 3">CC-YMP-6</strain>
    </source>
</reference>
<keyword evidence="3" id="KW-1185">Reference proteome</keyword>
<evidence type="ECO:0000313" key="3">
    <source>
        <dbReference type="Proteomes" id="UP001275315"/>
    </source>
</evidence>
<organism evidence="2 3">
    <name type="scientific">Paracerasibacillus soli</name>
    <dbReference type="NCBI Taxonomy" id="480284"/>
    <lineage>
        <taxon>Bacteria</taxon>
        <taxon>Bacillati</taxon>
        <taxon>Bacillota</taxon>
        <taxon>Bacilli</taxon>
        <taxon>Bacillales</taxon>
        <taxon>Bacillaceae</taxon>
        <taxon>Paracerasibacillus</taxon>
    </lineage>
</organism>
<protein>
    <submittedName>
        <fullName evidence="2">Uncharacterized protein</fullName>
    </submittedName>
</protein>
<comment type="caution">
    <text evidence="2">The sequence shown here is derived from an EMBL/GenBank/DDBJ whole genome shotgun (WGS) entry which is preliminary data.</text>
</comment>
<feature type="coiled-coil region" evidence="1">
    <location>
        <begin position="51"/>
        <end position="78"/>
    </location>
</feature>
<dbReference type="Proteomes" id="UP001275315">
    <property type="component" value="Unassembled WGS sequence"/>
</dbReference>